<evidence type="ECO:0000313" key="8">
    <source>
        <dbReference type="Proteomes" id="UP000184485"/>
    </source>
</evidence>
<comment type="subcellular location">
    <subcellularLocation>
        <location evidence="1">Cell membrane</location>
        <topology evidence="1">Multi-pass membrane protein</topology>
    </subcellularLocation>
</comment>
<dbReference type="STRING" id="1122133.SAMN02745157_3350"/>
<dbReference type="CDD" id="cd06579">
    <property type="entry name" value="TM_PBP1_transp_AraH_like"/>
    <property type="match status" value="1"/>
</dbReference>
<dbReference type="GO" id="GO:0005886">
    <property type="term" value="C:plasma membrane"/>
    <property type="evidence" value="ECO:0007669"/>
    <property type="project" value="UniProtKB-SubCell"/>
</dbReference>
<feature type="transmembrane region" description="Helical" evidence="6">
    <location>
        <begin position="294"/>
        <end position="316"/>
    </location>
</feature>
<proteinExistence type="predicted"/>
<sequence length="326" mass="33652">MTETGISRSGKFKVPRVVISAVLLAILFAFYITIQPRGFSTYVMTIWSNQGLLLALAAIAQFFVVLVRGIDLSVGPMIALTNVAASHLLSGSLGEVALGVLLVMIVGTGCGLLNGLAVVVGRIPPIVATLALGSLYSGVALLLRPTPGGDIDETLSDALTYDVYGVPTALIALAIILVLVAIPLRRSRFGMSLYAIGSSRDASVMTGIRVPQVTLAAYALGGFFASLAGLYISMLTLTGDPNIGPSYTLNSIAAVVIGGVALSGGVGSPLGAALGAFILKTISALMFFSNLPPLAQPFFEGAILAIAIALGSLGMLRVRSRLERFL</sequence>
<keyword evidence="5 6" id="KW-0472">Membrane</keyword>
<dbReference type="AlphaFoldDB" id="A0A1M5GBQ3"/>
<dbReference type="RefSeq" id="WP_073054871.1">
    <property type="nucleotide sequence ID" value="NZ_FQUP01000003.1"/>
</dbReference>
<protein>
    <submittedName>
        <fullName evidence="7">Monosaccharide ABC transporter membrane protein, CUT2 family (TC 3.A.1.2.-)</fullName>
    </submittedName>
</protein>
<evidence type="ECO:0000256" key="4">
    <source>
        <dbReference type="ARBA" id="ARBA00022989"/>
    </source>
</evidence>
<evidence type="ECO:0000313" key="7">
    <source>
        <dbReference type="EMBL" id="SHG01126.1"/>
    </source>
</evidence>
<feature type="transmembrane region" description="Helical" evidence="6">
    <location>
        <begin position="163"/>
        <end position="184"/>
    </location>
</feature>
<evidence type="ECO:0000256" key="3">
    <source>
        <dbReference type="ARBA" id="ARBA00022692"/>
    </source>
</evidence>
<keyword evidence="4 6" id="KW-1133">Transmembrane helix</keyword>
<dbReference type="OrthoDB" id="7905859at2"/>
<gene>
    <name evidence="7" type="ORF">SAMN02745157_3350</name>
</gene>
<dbReference type="PANTHER" id="PTHR32196">
    <property type="entry name" value="ABC TRANSPORTER PERMEASE PROTEIN YPHD-RELATED-RELATED"/>
    <property type="match status" value="1"/>
</dbReference>
<reference evidence="7 8" key="1">
    <citation type="submission" date="2016-11" db="EMBL/GenBank/DDBJ databases">
        <authorList>
            <person name="Jaros S."/>
            <person name="Januszkiewicz K."/>
            <person name="Wedrychowicz H."/>
        </authorList>
    </citation>
    <scope>NUCLEOTIDE SEQUENCE [LARGE SCALE GENOMIC DNA]</scope>
    <source>
        <strain evidence="7 8">DSM 19436</strain>
    </source>
</reference>
<name>A0A1M5GBQ3_9HYPH</name>
<feature type="transmembrane region" description="Helical" evidence="6">
    <location>
        <begin position="17"/>
        <end position="34"/>
    </location>
</feature>
<dbReference type="Proteomes" id="UP000184485">
    <property type="component" value="Unassembled WGS sequence"/>
</dbReference>
<evidence type="ECO:0000256" key="6">
    <source>
        <dbReference type="SAM" id="Phobius"/>
    </source>
</evidence>
<dbReference type="GO" id="GO:0022857">
    <property type="term" value="F:transmembrane transporter activity"/>
    <property type="evidence" value="ECO:0007669"/>
    <property type="project" value="InterPro"/>
</dbReference>
<organism evidence="7 8">
    <name type="scientific">Kaistia soli DSM 19436</name>
    <dbReference type="NCBI Taxonomy" id="1122133"/>
    <lineage>
        <taxon>Bacteria</taxon>
        <taxon>Pseudomonadati</taxon>
        <taxon>Pseudomonadota</taxon>
        <taxon>Alphaproteobacteria</taxon>
        <taxon>Hyphomicrobiales</taxon>
        <taxon>Kaistiaceae</taxon>
        <taxon>Kaistia</taxon>
    </lineage>
</organism>
<keyword evidence="8" id="KW-1185">Reference proteome</keyword>
<dbReference type="InterPro" id="IPR001851">
    <property type="entry name" value="ABC_transp_permease"/>
</dbReference>
<evidence type="ECO:0000256" key="2">
    <source>
        <dbReference type="ARBA" id="ARBA00022475"/>
    </source>
</evidence>
<keyword evidence="2" id="KW-1003">Cell membrane</keyword>
<evidence type="ECO:0000256" key="5">
    <source>
        <dbReference type="ARBA" id="ARBA00023136"/>
    </source>
</evidence>
<dbReference type="EMBL" id="FQUP01000003">
    <property type="protein sequence ID" value="SHG01126.1"/>
    <property type="molecule type" value="Genomic_DNA"/>
</dbReference>
<feature type="transmembrane region" description="Helical" evidence="6">
    <location>
        <begin position="246"/>
        <end position="263"/>
    </location>
</feature>
<dbReference type="Pfam" id="PF02653">
    <property type="entry name" value="BPD_transp_2"/>
    <property type="match status" value="1"/>
</dbReference>
<accession>A0A1M5GBQ3</accession>
<keyword evidence="3 6" id="KW-0812">Transmembrane</keyword>
<evidence type="ECO:0000256" key="1">
    <source>
        <dbReference type="ARBA" id="ARBA00004651"/>
    </source>
</evidence>
<feature type="transmembrane region" description="Helical" evidence="6">
    <location>
        <begin position="126"/>
        <end position="143"/>
    </location>
</feature>
<feature type="transmembrane region" description="Helical" evidence="6">
    <location>
        <begin position="96"/>
        <end position="119"/>
    </location>
</feature>
<feature type="transmembrane region" description="Helical" evidence="6">
    <location>
        <begin position="215"/>
        <end position="234"/>
    </location>
</feature>
<feature type="transmembrane region" description="Helical" evidence="6">
    <location>
        <begin position="46"/>
        <end position="67"/>
    </location>
</feature>